<gene>
    <name evidence="1" type="ORF">ASPCAL12519</name>
</gene>
<proteinExistence type="predicted"/>
<dbReference type="Gene3D" id="1.25.40.20">
    <property type="entry name" value="Ankyrin repeat-containing domain"/>
    <property type="match status" value="1"/>
</dbReference>
<dbReference type="SMART" id="SM00248">
    <property type="entry name" value="ANK"/>
    <property type="match status" value="2"/>
</dbReference>
<dbReference type="InterPro" id="IPR051616">
    <property type="entry name" value="Cul2-RING_E3_ligase_SR"/>
</dbReference>
<dbReference type="OrthoDB" id="4306342at2759"/>
<dbReference type="EMBL" id="CDMC01000014">
    <property type="protein sequence ID" value="CEL09383.1"/>
    <property type="molecule type" value="Genomic_DNA"/>
</dbReference>
<accession>A0A0U5GDQ6</accession>
<dbReference type="PANTHER" id="PTHR46224:SF64">
    <property type="entry name" value="IQ MOTIF AND ANKYRIN REPEAT DOMAIN-CONTAINING PROTEIN 1"/>
    <property type="match status" value="1"/>
</dbReference>
<dbReference type="InterPro" id="IPR002110">
    <property type="entry name" value="Ankyrin_rpt"/>
</dbReference>
<dbReference type="SUPFAM" id="SSF48403">
    <property type="entry name" value="Ankyrin repeat"/>
    <property type="match status" value="1"/>
</dbReference>
<dbReference type="AlphaFoldDB" id="A0A0U5GDQ6"/>
<evidence type="ECO:0000313" key="2">
    <source>
        <dbReference type="Proteomes" id="UP000054771"/>
    </source>
</evidence>
<keyword evidence="2" id="KW-1185">Reference proteome</keyword>
<dbReference type="Pfam" id="PF13637">
    <property type="entry name" value="Ank_4"/>
    <property type="match status" value="1"/>
</dbReference>
<evidence type="ECO:0000313" key="1">
    <source>
        <dbReference type="EMBL" id="CEL09383.1"/>
    </source>
</evidence>
<dbReference type="Proteomes" id="UP000054771">
    <property type="component" value="Unassembled WGS sequence"/>
</dbReference>
<dbReference type="PANTHER" id="PTHR46224">
    <property type="entry name" value="ANKYRIN REPEAT FAMILY PROTEIN"/>
    <property type="match status" value="1"/>
</dbReference>
<dbReference type="InterPro" id="IPR036770">
    <property type="entry name" value="Ankyrin_rpt-contain_sf"/>
</dbReference>
<reference evidence="2" key="1">
    <citation type="journal article" date="2016" name="Genome Announc.">
        <title>Draft genome sequences of fungus Aspergillus calidoustus.</title>
        <authorList>
            <person name="Horn F."/>
            <person name="Linde J."/>
            <person name="Mattern D.J."/>
            <person name="Walther G."/>
            <person name="Guthke R."/>
            <person name="Scherlach K."/>
            <person name="Martin K."/>
            <person name="Brakhage A.A."/>
            <person name="Petzke L."/>
            <person name="Valiante V."/>
        </authorList>
    </citation>
    <scope>NUCLEOTIDE SEQUENCE [LARGE SCALE GENOMIC DNA]</scope>
    <source>
        <strain evidence="2">SF006504</strain>
    </source>
</reference>
<organism evidence="1 2">
    <name type="scientific">Aspergillus calidoustus</name>
    <dbReference type="NCBI Taxonomy" id="454130"/>
    <lineage>
        <taxon>Eukaryota</taxon>
        <taxon>Fungi</taxon>
        <taxon>Dikarya</taxon>
        <taxon>Ascomycota</taxon>
        <taxon>Pezizomycotina</taxon>
        <taxon>Eurotiomycetes</taxon>
        <taxon>Eurotiomycetidae</taxon>
        <taxon>Eurotiales</taxon>
        <taxon>Aspergillaceae</taxon>
        <taxon>Aspergillus</taxon>
        <taxon>Aspergillus subgen. Nidulantes</taxon>
    </lineage>
</organism>
<name>A0A0U5GDQ6_ASPCI</name>
<protein>
    <submittedName>
        <fullName evidence="1">Uncharacterized protein</fullName>
    </submittedName>
</protein>
<sequence length="152" mass="17163">MVQFLLSRGADVHCQVGFSWDGPTAFNMAIRHGHEQVVRALLEHHDDGPDFHRGFQTAIIESKPDIVRLFLSIHHDKHGQDPHYSYECNMLAFAVEHAEGDTSLEIFKLFLDHGFNEEEAFVAAVRSYQSAIIDLLLDRGVDPDDCQGNECS</sequence>